<evidence type="ECO:0000313" key="1">
    <source>
        <dbReference type="EMBL" id="JAD75308.1"/>
    </source>
</evidence>
<protein>
    <submittedName>
        <fullName evidence="1">Translation initiation factor eIF-2B delta subunit</fullName>
    </submittedName>
</protein>
<dbReference type="EMBL" id="GBRH01222587">
    <property type="protein sequence ID" value="JAD75308.1"/>
    <property type="molecule type" value="Transcribed_RNA"/>
</dbReference>
<sequence>MKVLQPPFHRSRKLRKQRGVQFRRLNVLLKLLQRRQVQWLVLQCPSKQSPQKLLRRKMCPKLQVQLLLRRRLQNVFQKERERKMFLTLGCSLTMYIRWRKQKSVRSSTNQKLETESSCLGICLSTCMALSFLILSQSSFNLNQCILLCTRLGFNICLVKYLVAMVVA</sequence>
<proteinExistence type="predicted"/>
<reference evidence="1" key="1">
    <citation type="submission" date="2014-09" db="EMBL/GenBank/DDBJ databases">
        <authorList>
            <person name="Magalhaes I.L.F."/>
            <person name="Oliveira U."/>
            <person name="Santos F.R."/>
            <person name="Vidigal T.H.D.A."/>
            <person name="Brescovit A.D."/>
            <person name="Santos A.J."/>
        </authorList>
    </citation>
    <scope>NUCLEOTIDE SEQUENCE</scope>
    <source>
        <tissue evidence="1">Shoot tissue taken approximately 20 cm above the soil surface</tissue>
    </source>
</reference>
<keyword evidence="1" id="KW-0396">Initiation factor</keyword>
<reference evidence="1" key="2">
    <citation type="journal article" date="2015" name="Data Brief">
        <title>Shoot transcriptome of the giant reed, Arundo donax.</title>
        <authorList>
            <person name="Barrero R.A."/>
            <person name="Guerrero F.D."/>
            <person name="Moolhuijzen P."/>
            <person name="Goolsby J.A."/>
            <person name="Tidwell J."/>
            <person name="Bellgard S.E."/>
            <person name="Bellgard M.I."/>
        </authorList>
    </citation>
    <scope>NUCLEOTIDE SEQUENCE</scope>
    <source>
        <tissue evidence="1">Shoot tissue taken approximately 20 cm above the soil surface</tissue>
    </source>
</reference>
<accession>A0A0A9CLH0</accession>
<dbReference type="GO" id="GO:0003743">
    <property type="term" value="F:translation initiation factor activity"/>
    <property type="evidence" value="ECO:0007669"/>
    <property type="project" value="UniProtKB-KW"/>
</dbReference>
<organism evidence="1">
    <name type="scientific">Arundo donax</name>
    <name type="common">Giant reed</name>
    <name type="synonym">Donax arundinaceus</name>
    <dbReference type="NCBI Taxonomy" id="35708"/>
    <lineage>
        <taxon>Eukaryota</taxon>
        <taxon>Viridiplantae</taxon>
        <taxon>Streptophyta</taxon>
        <taxon>Embryophyta</taxon>
        <taxon>Tracheophyta</taxon>
        <taxon>Spermatophyta</taxon>
        <taxon>Magnoliopsida</taxon>
        <taxon>Liliopsida</taxon>
        <taxon>Poales</taxon>
        <taxon>Poaceae</taxon>
        <taxon>PACMAD clade</taxon>
        <taxon>Arundinoideae</taxon>
        <taxon>Arundineae</taxon>
        <taxon>Arundo</taxon>
    </lineage>
</organism>
<keyword evidence="1" id="KW-0648">Protein biosynthesis</keyword>
<dbReference type="AlphaFoldDB" id="A0A0A9CLH0"/>
<name>A0A0A9CLH0_ARUDO</name>